<protein>
    <recommendedName>
        <fullName evidence="3">Glycosyltransferase</fullName>
    </recommendedName>
</protein>
<evidence type="ECO:0008006" key="3">
    <source>
        <dbReference type="Google" id="ProtNLM"/>
    </source>
</evidence>
<dbReference type="Gene3D" id="3.90.550.10">
    <property type="entry name" value="Spore Coat Polysaccharide Biosynthesis Protein SpsA, Chain A"/>
    <property type="match status" value="1"/>
</dbReference>
<comment type="caution">
    <text evidence="1">The sequence shown here is derived from an EMBL/GenBank/DDBJ whole genome shotgun (WGS) entry which is preliminary data.</text>
</comment>
<accession>A0ABV0HYP5</accession>
<dbReference type="InterPro" id="IPR029044">
    <property type="entry name" value="Nucleotide-diphossugar_trans"/>
</dbReference>
<organism evidence="1 2">
    <name type="scientific">Bacteroides humanifaecis</name>
    <dbReference type="NCBI Taxonomy" id="2792859"/>
    <lineage>
        <taxon>Bacteria</taxon>
        <taxon>Pseudomonadati</taxon>
        <taxon>Bacteroidota</taxon>
        <taxon>Bacteroidia</taxon>
        <taxon>Bacteroidales</taxon>
        <taxon>Bacteroidaceae</taxon>
        <taxon>Bacteroides</taxon>
    </lineage>
</organism>
<proteinExistence type="predicted"/>
<reference evidence="1 2" key="1">
    <citation type="submission" date="2024-05" db="EMBL/GenBank/DDBJ databases">
        <title>Human gut microbiome strain richness.</title>
        <authorList>
            <person name="Chen-Liaw A."/>
        </authorList>
    </citation>
    <scope>NUCLEOTIDE SEQUENCE [LARGE SCALE GENOMIC DNA]</scope>
    <source>
        <strain evidence="1 2">1001271st1_B1_1001271B_150615</strain>
    </source>
</reference>
<gene>
    <name evidence="1" type="ORF">ABHZ06_12435</name>
</gene>
<evidence type="ECO:0000313" key="2">
    <source>
        <dbReference type="Proteomes" id="UP001491715"/>
    </source>
</evidence>
<dbReference type="Proteomes" id="UP001491715">
    <property type="component" value="Unassembled WGS sequence"/>
</dbReference>
<dbReference type="SUPFAM" id="SSF53448">
    <property type="entry name" value="Nucleotide-diphospho-sugar transferases"/>
    <property type="match status" value="1"/>
</dbReference>
<dbReference type="RefSeq" id="WP_131226092.1">
    <property type="nucleotide sequence ID" value="NZ_CP084680.1"/>
</dbReference>
<sequence length="296" mass="34300">MDKLKINSLLRYAVRVLANRILPYCLSNRKHYGLFIGERTEKIVVSLTSFPNRISKLWMVIETILSQSIKPDKVILYLSKVQFPRLEEDLPDSLLNMKARGLDIRFVEGDIRSHKKYYYVMQAYPDDLIITVDDDIFYPTTMIQTLVQYHELYPKSVICRYAKSIVWDSNMTIKSSLKWSRIYKTKFGGQDIFLGTGGGTLFPMPGTSLYRDTLNIALACDLCPLEDDLWLNTMIRLQNTEIVVVKNYKGILPVLNTRDVMLYSSNGGENNLTDSQLRNTILYYERNGLNPFKQFN</sequence>
<keyword evidence="2" id="KW-1185">Reference proteome</keyword>
<dbReference type="EMBL" id="JBDQBE010000012">
    <property type="protein sequence ID" value="MEO4938656.1"/>
    <property type="molecule type" value="Genomic_DNA"/>
</dbReference>
<evidence type="ECO:0000313" key="1">
    <source>
        <dbReference type="EMBL" id="MEO4938656.1"/>
    </source>
</evidence>
<name>A0ABV0HYP5_9BACE</name>